<dbReference type="PROSITE" id="PS51272">
    <property type="entry name" value="SLH"/>
    <property type="match status" value="3"/>
</dbReference>
<reference evidence="3 4" key="1">
    <citation type="submission" date="2018-12" db="EMBL/GenBank/DDBJ databases">
        <title>Bacillus ochoae sp. nov., Paenibacillus whitsoniae sp. nov., Paenibacillus spiritus sp. nov. Isolated from the Mars Exploration Rover during spacecraft assembly.</title>
        <authorList>
            <person name="Seuylemezian A."/>
            <person name="Vaishampayan P."/>
        </authorList>
    </citation>
    <scope>NUCLEOTIDE SEQUENCE [LARGE SCALE GENOMIC DNA]</scope>
    <source>
        <strain evidence="3 4">MER 54</strain>
    </source>
</reference>
<dbReference type="OrthoDB" id="1738667at2"/>
<feature type="domain" description="SLH" evidence="2">
    <location>
        <begin position="88"/>
        <end position="148"/>
    </location>
</feature>
<dbReference type="Pfam" id="PF14343">
    <property type="entry name" value="PrcB_C"/>
    <property type="match status" value="1"/>
</dbReference>
<evidence type="ECO:0000313" key="3">
    <source>
        <dbReference type="EMBL" id="RTE10704.1"/>
    </source>
</evidence>
<feature type="chain" id="PRO_5018571249" evidence="1">
    <location>
        <begin position="26"/>
        <end position="300"/>
    </location>
</feature>
<dbReference type="AlphaFoldDB" id="A0A3S0A6H2"/>
<dbReference type="Proteomes" id="UP000276128">
    <property type="component" value="Unassembled WGS sequence"/>
</dbReference>
<keyword evidence="4" id="KW-1185">Reference proteome</keyword>
<accession>A0A3S0A6H2</accession>
<organism evidence="3 4">
    <name type="scientific">Paenibacillus whitsoniae</name>
    <dbReference type="NCBI Taxonomy" id="2496558"/>
    <lineage>
        <taxon>Bacteria</taxon>
        <taxon>Bacillati</taxon>
        <taxon>Bacillota</taxon>
        <taxon>Bacilli</taxon>
        <taxon>Bacillales</taxon>
        <taxon>Paenibacillaceae</taxon>
        <taxon>Paenibacillus</taxon>
    </lineage>
</organism>
<dbReference type="Pfam" id="PF00395">
    <property type="entry name" value="SLH"/>
    <property type="match status" value="3"/>
</dbReference>
<keyword evidence="1" id="KW-0732">Signal</keyword>
<dbReference type="GO" id="GO:0006508">
    <property type="term" value="P:proteolysis"/>
    <property type="evidence" value="ECO:0007669"/>
    <property type="project" value="UniProtKB-KW"/>
</dbReference>
<evidence type="ECO:0000313" key="4">
    <source>
        <dbReference type="Proteomes" id="UP000276128"/>
    </source>
</evidence>
<evidence type="ECO:0000259" key="2">
    <source>
        <dbReference type="PROSITE" id="PS51272"/>
    </source>
</evidence>
<feature type="signal peptide" evidence="1">
    <location>
        <begin position="1"/>
        <end position="25"/>
    </location>
</feature>
<dbReference type="InterPro" id="IPR001119">
    <property type="entry name" value="SLH_dom"/>
</dbReference>
<dbReference type="GO" id="GO:0008233">
    <property type="term" value="F:peptidase activity"/>
    <property type="evidence" value="ECO:0007669"/>
    <property type="project" value="UniProtKB-KW"/>
</dbReference>
<protein>
    <submittedName>
        <fullName evidence="3">Protease complex subunit PrcB family protein</fullName>
    </submittedName>
</protein>
<dbReference type="EMBL" id="RXHU01000015">
    <property type="protein sequence ID" value="RTE10704.1"/>
    <property type="molecule type" value="Genomic_DNA"/>
</dbReference>
<proteinExistence type="predicted"/>
<dbReference type="InterPro" id="IPR025748">
    <property type="entry name" value="PrcB_C_dom"/>
</dbReference>
<dbReference type="RefSeq" id="WP_126140167.1">
    <property type="nucleotide sequence ID" value="NZ_RXHU01000015.1"/>
</dbReference>
<feature type="domain" description="SLH" evidence="2">
    <location>
        <begin position="20"/>
        <end position="83"/>
    </location>
</feature>
<gene>
    <name evidence="3" type="ORF">EJQ19_05375</name>
</gene>
<comment type="caution">
    <text evidence="3">The sequence shown here is derived from an EMBL/GenBank/DDBJ whole genome shotgun (WGS) entry which is preliminary data.</text>
</comment>
<evidence type="ECO:0000256" key="1">
    <source>
        <dbReference type="SAM" id="SignalP"/>
    </source>
</evidence>
<sequence length="300" mass="32602">MKKKLAVALSATMIMSSLSLGSAFAFSDVDGSQAAAIAKLQASGIVSGVDADHFVPLGKITYAESVQLLVRAFGYNLDAMRFKQQPVASQLFTNVGDSAWYADAFIAAHYNGVDIPKDVNPNAVVTREQFAQLLDTAFERKAQLPMINIKSELKDDSAVTPGYQGSVLRLVHYKVADLDKDGLFNPQRELTRGESAVWVYNALNVMATVKPPVQTEKVTFNVEKVNSEVNKVTLSREQKPTGGYRIAVTNIQFKVDGQAVIQYRLQDPAAGDMTTQAVTTPTAVTYVPSSYEVVLEQAAQ</sequence>
<name>A0A3S0A6H2_9BACL</name>
<keyword evidence="3" id="KW-0645">Protease</keyword>
<feature type="domain" description="SLH" evidence="2">
    <location>
        <begin position="150"/>
        <end position="213"/>
    </location>
</feature>
<keyword evidence="3" id="KW-0378">Hydrolase</keyword>